<dbReference type="GO" id="GO:0015979">
    <property type="term" value="P:photosynthesis"/>
    <property type="evidence" value="ECO:0007669"/>
    <property type="project" value="UniProtKB-KW"/>
</dbReference>
<evidence type="ECO:0000313" key="9">
    <source>
        <dbReference type="EMBL" id="TYG85795.1"/>
    </source>
</evidence>
<keyword evidence="7 8" id="KW-0472">Membrane</keyword>
<feature type="transmembrane region" description="Helical" evidence="8">
    <location>
        <begin position="6"/>
        <end position="27"/>
    </location>
</feature>
<evidence type="ECO:0000256" key="5">
    <source>
        <dbReference type="ARBA" id="ARBA00022982"/>
    </source>
</evidence>
<keyword evidence="6 8" id="KW-1133">Transmembrane helix</keyword>
<keyword evidence="10" id="KW-1185">Reference proteome</keyword>
<dbReference type="SUPFAM" id="SSF103446">
    <property type="entry name" value="PetG subunit of the cytochrome b6f complex"/>
    <property type="match status" value="1"/>
</dbReference>
<evidence type="ECO:0000313" key="10">
    <source>
        <dbReference type="Proteomes" id="UP000323506"/>
    </source>
</evidence>
<evidence type="ECO:0000256" key="6">
    <source>
        <dbReference type="ARBA" id="ARBA00022989"/>
    </source>
</evidence>
<proteinExistence type="inferred from homology"/>
<evidence type="ECO:0008006" key="11">
    <source>
        <dbReference type="Google" id="ProtNLM"/>
    </source>
</evidence>
<dbReference type="GO" id="GO:0009512">
    <property type="term" value="C:cytochrome b6f complex"/>
    <property type="evidence" value="ECO:0007669"/>
    <property type="project" value="InterPro"/>
</dbReference>
<dbReference type="HAMAP" id="MF_00432">
    <property type="entry name" value="Cytb6_f_PetG"/>
    <property type="match status" value="1"/>
</dbReference>
<sequence>MIGVFLFGIILDLITITLAGLLVTSYLQYRRGDQLDL</sequence>
<dbReference type="InterPro" id="IPR036099">
    <property type="entry name" value="Cyt_6/f_cplx_su5_sf"/>
</dbReference>
<name>A0A5D2DXP4_GOSDA</name>
<protein>
    <recommendedName>
        <fullName evidence="11">Cytochrome b6-f complex subunit V</fullName>
    </recommendedName>
</protein>
<evidence type="ECO:0000256" key="4">
    <source>
        <dbReference type="ARBA" id="ARBA00022692"/>
    </source>
</evidence>
<dbReference type="PIRSF" id="PIRSF000034">
    <property type="entry name" value="Cyt_b6-f_V"/>
    <property type="match status" value="1"/>
</dbReference>
<organism evidence="9 10">
    <name type="scientific">Gossypium darwinii</name>
    <name type="common">Darwin's cotton</name>
    <name type="synonym">Gossypium barbadense var. darwinii</name>
    <dbReference type="NCBI Taxonomy" id="34276"/>
    <lineage>
        <taxon>Eukaryota</taxon>
        <taxon>Viridiplantae</taxon>
        <taxon>Streptophyta</taxon>
        <taxon>Embryophyta</taxon>
        <taxon>Tracheophyta</taxon>
        <taxon>Spermatophyta</taxon>
        <taxon>Magnoliopsida</taxon>
        <taxon>eudicotyledons</taxon>
        <taxon>Gunneridae</taxon>
        <taxon>Pentapetalae</taxon>
        <taxon>rosids</taxon>
        <taxon>malvids</taxon>
        <taxon>Malvales</taxon>
        <taxon>Malvaceae</taxon>
        <taxon>Malvoideae</taxon>
        <taxon>Gossypium</taxon>
    </lineage>
</organism>
<keyword evidence="5" id="KW-0249">Electron transport</keyword>
<dbReference type="InterPro" id="IPR003683">
    <property type="entry name" value="Cyt_6/f_cplx_su5"/>
</dbReference>
<reference evidence="9 10" key="1">
    <citation type="submission" date="2019-06" db="EMBL/GenBank/DDBJ databases">
        <title>WGS assembly of Gossypium darwinii.</title>
        <authorList>
            <person name="Chen Z.J."/>
            <person name="Sreedasyam A."/>
            <person name="Ando A."/>
            <person name="Song Q."/>
            <person name="De L."/>
            <person name="Hulse-Kemp A."/>
            <person name="Ding M."/>
            <person name="Ye W."/>
            <person name="Kirkbride R."/>
            <person name="Jenkins J."/>
            <person name="Plott C."/>
            <person name="Lovell J."/>
            <person name="Lin Y.-M."/>
            <person name="Vaughn R."/>
            <person name="Liu B."/>
            <person name="Li W."/>
            <person name="Simpson S."/>
            <person name="Scheffler B."/>
            <person name="Saski C."/>
            <person name="Grover C."/>
            <person name="Hu G."/>
            <person name="Conover J."/>
            <person name="Carlson J."/>
            <person name="Shu S."/>
            <person name="Boston L."/>
            <person name="Williams M."/>
            <person name="Peterson D."/>
            <person name="Mcgee K."/>
            <person name="Jones D."/>
            <person name="Wendel J."/>
            <person name="Stelly D."/>
            <person name="Grimwood J."/>
            <person name="Schmutz J."/>
        </authorList>
    </citation>
    <scope>NUCLEOTIDE SEQUENCE [LARGE SCALE GENOMIC DNA]</scope>
    <source>
        <strain evidence="9">1808015.09</strain>
    </source>
</reference>
<evidence type="ECO:0000256" key="8">
    <source>
        <dbReference type="SAM" id="Phobius"/>
    </source>
</evidence>
<dbReference type="Pfam" id="PF02529">
    <property type="entry name" value="PetG"/>
    <property type="match status" value="1"/>
</dbReference>
<evidence type="ECO:0000256" key="1">
    <source>
        <dbReference type="ARBA" id="ARBA00004167"/>
    </source>
</evidence>
<evidence type="ECO:0000256" key="3">
    <source>
        <dbReference type="ARBA" id="ARBA00022531"/>
    </source>
</evidence>
<dbReference type="AlphaFoldDB" id="A0A5D2DXP4"/>
<keyword evidence="4 8" id="KW-0812">Transmembrane</keyword>
<comment type="subcellular location">
    <subcellularLocation>
        <location evidence="1">Membrane</location>
        <topology evidence="1">Single-pass membrane protein</topology>
    </subcellularLocation>
</comment>
<keyword evidence="3" id="KW-0602">Photosynthesis</keyword>
<evidence type="ECO:0000256" key="7">
    <source>
        <dbReference type="ARBA" id="ARBA00023136"/>
    </source>
</evidence>
<gene>
    <name evidence="9" type="ORF">ES288_A13G083800v1</name>
</gene>
<dbReference type="EMBL" id="CM017700">
    <property type="protein sequence ID" value="TYG85795.1"/>
    <property type="molecule type" value="Genomic_DNA"/>
</dbReference>
<keyword evidence="2" id="KW-0813">Transport</keyword>
<evidence type="ECO:0000256" key="2">
    <source>
        <dbReference type="ARBA" id="ARBA00022448"/>
    </source>
</evidence>
<dbReference type="Proteomes" id="UP000323506">
    <property type="component" value="Chromosome A13"/>
</dbReference>
<accession>A0A5D2DXP4</accession>
<dbReference type="GO" id="GO:0016020">
    <property type="term" value="C:membrane"/>
    <property type="evidence" value="ECO:0007669"/>
    <property type="project" value="UniProtKB-SubCell"/>
</dbReference>